<dbReference type="EMBL" id="FODS01000030">
    <property type="protein sequence ID" value="SEP15520.1"/>
    <property type="molecule type" value="Genomic_DNA"/>
</dbReference>
<accession>A0A1H8VJP3</accession>
<dbReference type="InterPro" id="IPR023335">
    <property type="entry name" value="ATP12_ortho_dom_sf"/>
</dbReference>
<dbReference type="PANTHER" id="PTHR21013">
    <property type="entry name" value="ATP SYNTHASE MITOCHONDRIAL F1 COMPLEX ASSEMBLY FACTOR 2/ATP12 PROTEIN, MITOCHONDRIAL PRECURSOR"/>
    <property type="match status" value="1"/>
</dbReference>
<dbReference type="PANTHER" id="PTHR21013:SF10">
    <property type="entry name" value="ATP SYNTHASE MITOCHONDRIAL F1 COMPLEX ASSEMBLY FACTOR 2"/>
    <property type="match status" value="1"/>
</dbReference>
<comment type="similarity">
    <text evidence="1">Belongs to the ATP12 family.</text>
</comment>
<dbReference type="STRING" id="569882.SAMN04490248_13014"/>
<dbReference type="RefSeq" id="WP_093120266.1">
    <property type="nucleotide sequence ID" value="NZ_FODS01000030.1"/>
</dbReference>
<evidence type="ECO:0000256" key="3">
    <source>
        <dbReference type="ARBA" id="ARBA00023186"/>
    </source>
</evidence>
<dbReference type="SUPFAM" id="SSF160909">
    <property type="entry name" value="ATP12-like"/>
    <property type="match status" value="1"/>
</dbReference>
<protein>
    <submittedName>
        <fullName evidence="4">Chaperone required for the assembly of the F1-ATPase</fullName>
    </submittedName>
</protein>
<proteinExistence type="inferred from homology"/>
<organism evidence="4 5">
    <name type="scientific">Salinihabitans flavidus</name>
    <dbReference type="NCBI Taxonomy" id="569882"/>
    <lineage>
        <taxon>Bacteria</taxon>
        <taxon>Pseudomonadati</taxon>
        <taxon>Pseudomonadota</taxon>
        <taxon>Alphaproteobacteria</taxon>
        <taxon>Rhodobacterales</taxon>
        <taxon>Roseobacteraceae</taxon>
        <taxon>Salinihabitans</taxon>
    </lineage>
</organism>
<dbReference type="OrthoDB" id="9797825at2"/>
<dbReference type="AlphaFoldDB" id="A0A1H8VJP3"/>
<sequence length="237" mass="26113">MSGWKNRRFWKDVAVVEEGDAFGVALDGRSLRTPAKAPLLVPTRAMAEAIAAEWQAQSDEVDPRTMPVTRSANAAIDKVAPQKAEVAEMIADYGGCDLLCYRAESPEALCRRQAEAWDPLLDWADRAMGARLHAVAGVMFQPQEAAALRALSAPVHEMTAFELAAFHDLVSLSGSLVIGFASIHRLHPLDALWEMSRIDERWQEEQWGRDEEAQAVAEARRAAFHSAGTVYCLVNDL</sequence>
<evidence type="ECO:0000313" key="4">
    <source>
        <dbReference type="EMBL" id="SEP15520.1"/>
    </source>
</evidence>
<evidence type="ECO:0000313" key="5">
    <source>
        <dbReference type="Proteomes" id="UP000198893"/>
    </source>
</evidence>
<evidence type="ECO:0000256" key="1">
    <source>
        <dbReference type="ARBA" id="ARBA00008231"/>
    </source>
</evidence>
<dbReference type="Gene3D" id="1.10.3580.10">
    <property type="entry name" value="ATP12 ATPase"/>
    <property type="match status" value="1"/>
</dbReference>
<keyword evidence="2" id="KW-0809">Transit peptide</keyword>
<evidence type="ECO:0000256" key="2">
    <source>
        <dbReference type="ARBA" id="ARBA00022946"/>
    </source>
</evidence>
<dbReference type="GO" id="GO:0043461">
    <property type="term" value="P:proton-transporting ATP synthase complex assembly"/>
    <property type="evidence" value="ECO:0007669"/>
    <property type="project" value="InterPro"/>
</dbReference>
<dbReference type="Pfam" id="PF07542">
    <property type="entry name" value="ATP12"/>
    <property type="match status" value="1"/>
</dbReference>
<keyword evidence="5" id="KW-1185">Reference proteome</keyword>
<reference evidence="4 5" key="1">
    <citation type="submission" date="2016-10" db="EMBL/GenBank/DDBJ databases">
        <authorList>
            <person name="de Groot N.N."/>
        </authorList>
    </citation>
    <scope>NUCLEOTIDE SEQUENCE [LARGE SCALE GENOMIC DNA]</scope>
    <source>
        <strain evidence="4 5">DSM 27842</strain>
    </source>
</reference>
<dbReference type="Gene3D" id="3.30.2180.10">
    <property type="entry name" value="ATP12-like"/>
    <property type="match status" value="1"/>
</dbReference>
<keyword evidence="3" id="KW-0143">Chaperone</keyword>
<dbReference type="Proteomes" id="UP000198893">
    <property type="component" value="Unassembled WGS sequence"/>
</dbReference>
<dbReference type="InterPro" id="IPR042272">
    <property type="entry name" value="ATP12_ATP_synth-F1-assembly_N"/>
</dbReference>
<name>A0A1H8VJP3_9RHOB</name>
<gene>
    <name evidence="4" type="ORF">SAMN04490248_13014</name>
</gene>
<dbReference type="InterPro" id="IPR011419">
    <property type="entry name" value="ATP12_ATP_synth-F1-assembly"/>
</dbReference>